<dbReference type="Proteomes" id="UP000708208">
    <property type="component" value="Unassembled WGS sequence"/>
</dbReference>
<name>A0A8J2KUJ1_9HEXA</name>
<dbReference type="EMBL" id="CAJVCH010523026">
    <property type="protein sequence ID" value="CAG7821843.1"/>
    <property type="molecule type" value="Genomic_DNA"/>
</dbReference>
<comment type="caution">
    <text evidence="1">The sequence shown here is derived from an EMBL/GenBank/DDBJ whole genome shotgun (WGS) entry which is preliminary data.</text>
</comment>
<protein>
    <submittedName>
        <fullName evidence="1">Uncharacterized protein</fullName>
    </submittedName>
</protein>
<dbReference type="AlphaFoldDB" id="A0A8J2KUJ1"/>
<feature type="non-terminal residue" evidence="1">
    <location>
        <position position="205"/>
    </location>
</feature>
<dbReference type="Pfam" id="PF13479">
    <property type="entry name" value="AAA_24"/>
    <property type="match status" value="1"/>
</dbReference>
<sequence>MSSLPIISAGERLATQRGIKGCIFGSYGVGKTSLLWTLDAASTLFFDLEAGDLAVAGWQGDSIRPRTWQECRDFAVYIGGPNPSVSADRAYGTAHYENVCKKFGSPEILDKYQTIFIDSITVAGRLCLQWCKNQPQAYSDKTGKEDMRAAYGLHGQEMITWLTHLQHVRDKNVWFVGILEARMDEYNRTVFGLHIDARKTENKLP</sequence>
<reference evidence="1" key="1">
    <citation type="submission" date="2021-06" db="EMBL/GenBank/DDBJ databases">
        <authorList>
            <person name="Hodson N. C."/>
            <person name="Mongue J. A."/>
            <person name="Jaron S. K."/>
        </authorList>
    </citation>
    <scope>NUCLEOTIDE SEQUENCE</scope>
</reference>
<evidence type="ECO:0000313" key="1">
    <source>
        <dbReference type="EMBL" id="CAG7821843.1"/>
    </source>
</evidence>
<proteinExistence type="predicted"/>
<accession>A0A8J2KUJ1</accession>
<keyword evidence="2" id="KW-1185">Reference proteome</keyword>
<evidence type="ECO:0000313" key="2">
    <source>
        <dbReference type="Proteomes" id="UP000708208"/>
    </source>
</evidence>
<organism evidence="1 2">
    <name type="scientific">Allacma fusca</name>
    <dbReference type="NCBI Taxonomy" id="39272"/>
    <lineage>
        <taxon>Eukaryota</taxon>
        <taxon>Metazoa</taxon>
        <taxon>Ecdysozoa</taxon>
        <taxon>Arthropoda</taxon>
        <taxon>Hexapoda</taxon>
        <taxon>Collembola</taxon>
        <taxon>Symphypleona</taxon>
        <taxon>Sminthuridae</taxon>
        <taxon>Allacma</taxon>
    </lineage>
</organism>
<gene>
    <name evidence="1" type="ORF">AFUS01_LOCUS32151</name>
</gene>
<dbReference type="OrthoDB" id="6409571at2759"/>